<dbReference type="EMBL" id="CP018154">
    <property type="protein sequence ID" value="APG63731.1"/>
    <property type="molecule type" value="Genomic_DNA"/>
</dbReference>
<dbReference type="OrthoDB" id="9808013at2"/>
<dbReference type="GO" id="GO:0047632">
    <property type="term" value="F:agmatine deiminase activity"/>
    <property type="evidence" value="ECO:0007669"/>
    <property type="project" value="TreeGrafter"/>
</dbReference>
<dbReference type="KEGG" id="sphl:LPB140_08800"/>
<keyword evidence="1" id="KW-0378">Hydrolase</keyword>
<dbReference type="Gene3D" id="3.75.10.10">
    <property type="entry name" value="L-arginine/glycine Amidinotransferase, Chain A"/>
    <property type="match status" value="1"/>
</dbReference>
<protein>
    <submittedName>
        <fullName evidence="2">Agmatine deiminase</fullName>
    </submittedName>
</protein>
<evidence type="ECO:0000313" key="2">
    <source>
        <dbReference type="EMBL" id="APG63731.1"/>
    </source>
</evidence>
<accession>A0A1L3JF10</accession>
<keyword evidence="3" id="KW-1185">Reference proteome</keyword>
<proteinExistence type="predicted"/>
<dbReference type="PANTHER" id="PTHR31377:SF0">
    <property type="entry name" value="AGMATINE DEIMINASE-RELATED"/>
    <property type="match status" value="1"/>
</dbReference>
<evidence type="ECO:0000256" key="1">
    <source>
        <dbReference type="ARBA" id="ARBA00022801"/>
    </source>
</evidence>
<name>A0A1L3JF10_9SPHN</name>
<dbReference type="Proteomes" id="UP000242561">
    <property type="component" value="Chromosome"/>
</dbReference>
<dbReference type="PANTHER" id="PTHR31377">
    <property type="entry name" value="AGMATINE DEIMINASE-RELATED"/>
    <property type="match status" value="1"/>
</dbReference>
<dbReference type="GO" id="GO:0009446">
    <property type="term" value="P:putrescine biosynthetic process"/>
    <property type="evidence" value="ECO:0007669"/>
    <property type="project" value="InterPro"/>
</dbReference>
<gene>
    <name evidence="2" type="ORF">LPB140_08800</name>
</gene>
<dbReference type="AlphaFoldDB" id="A0A1L3JF10"/>
<dbReference type="STRING" id="1913578.LPB140_08800"/>
<dbReference type="SUPFAM" id="SSF55909">
    <property type="entry name" value="Pentein"/>
    <property type="match status" value="1"/>
</dbReference>
<evidence type="ECO:0000313" key="3">
    <source>
        <dbReference type="Proteomes" id="UP000242561"/>
    </source>
</evidence>
<dbReference type="InterPro" id="IPR007466">
    <property type="entry name" value="Peptidyl-Arg-deiminase_porph"/>
</dbReference>
<sequence length="326" mass="35279">METNLMPAEWAMHQAVWIGFPWNSAEWPTDMDKAQQQIAAFANAVHCGGAGEHVILVAGDQSSYDRAISLVDDGVEVCLEKIGDIWLRDTAAIITGSGANRRAKNFDFNGWGGSYLMDGDQEIGDTLALAQKFPIDKCNWILEGGAIDVDGSGWAVTTMDCLLNPNRNPALSQADIAQKLNEDLGINNIIWLGDGLRNDHTDGHVDNLARFIRAGHLLLPQSSPDDPNFYIYEAAFAEASKHDVQISRICSPGAYLVDGEAIPASYMNFYIGNKVVVMPAYGTKYDDEAAKTLGMHFPNHKIAALPATAVILGGGSFHCASQQIPA</sequence>
<organism evidence="2 3">
    <name type="scientific">Sphingorhabdus lutea</name>
    <dbReference type="NCBI Taxonomy" id="1913578"/>
    <lineage>
        <taxon>Bacteria</taxon>
        <taxon>Pseudomonadati</taxon>
        <taxon>Pseudomonadota</taxon>
        <taxon>Alphaproteobacteria</taxon>
        <taxon>Sphingomonadales</taxon>
        <taxon>Sphingomonadaceae</taxon>
        <taxon>Sphingorhabdus</taxon>
    </lineage>
</organism>
<dbReference type="Pfam" id="PF04371">
    <property type="entry name" value="PAD_porph"/>
    <property type="match status" value="1"/>
</dbReference>
<reference evidence="2 3" key="1">
    <citation type="submission" date="2016-11" db="EMBL/GenBank/DDBJ databases">
        <title>Sphingorhabdus sp. LPB0140, isolated from marine environment.</title>
        <authorList>
            <person name="Kim E."/>
            <person name="Yi H."/>
        </authorList>
    </citation>
    <scope>NUCLEOTIDE SEQUENCE [LARGE SCALE GENOMIC DNA]</scope>
    <source>
        <strain evidence="2 3">LPB0140</strain>
    </source>
</reference>
<dbReference type="GO" id="GO:0004668">
    <property type="term" value="F:protein-arginine deiminase activity"/>
    <property type="evidence" value="ECO:0007669"/>
    <property type="project" value="InterPro"/>
</dbReference>